<feature type="region of interest" description="Disordered" evidence="2">
    <location>
        <begin position="342"/>
        <end position="418"/>
    </location>
</feature>
<dbReference type="GO" id="GO:0016324">
    <property type="term" value="C:apical plasma membrane"/>
    <property type="evidence" value="ECO:0007669"/>
    <property type="project" value="TreeGrafter"/>
</dbReference>
<dbReference type="GO" id="GO:0005102">
    <property type="term" value="F:signaling receptor binding"/>
    <property type="evidence" value="ECO:0007669"/>
    <property type="project" value="TreeGrafter"/>
</dbReference>
<feature type="compositionally biased region" description="Basic and acidic residues" evidence="2">
    <location>
        <begin position="342"/>
        <end position="353"/>
    </location>
</feature>
<evidence type="ECO:0000313" key="5">
    <source>
        <dbReference type="EMBL" id="CAF3892369.1"/>
    </source>
</evidence>
<proteinExistence type="predicted"/>
<feature type="region of interest" description="Disordered" evidence="2">
    <location>
        <begin position="189"/>
        <end position="329"/>
    </location>
</feature>
<organism evidence="4 6">
    <name type="scientific">Adineta steineri</name>
    <dbReference type="NCBI Taxonomy" id="433720"/>
    <lineage>
        <taxon>Eukaryota</taxon>
        <taxon>Metazoa</taxon>
        <taxon>Spiralia</taxon>
        <taxon>Gnathifera</taxon>
        <taxon>Rotifera</taxon>
        <taxon>Eurotatoria</taxon>
        <taxon>Bdelloidea</taxon>
        <taxon>Adinetida</taxon>
        <taxon>Adinetidae</taxon>
        <taxon>Adineta</taxon>
    </lineage>
</organism>
<feature type="region of interest" description="Disordered" evidence="2">
    <location>
        <begin position="540"/>
        <end position="559"/>
    </location>
</feature>
<reference evidence="4" key="1">
    <citation type="submission" date="2021-02" db="EMBL/GenBank/DDBJ databases">
        <authorList>
            <person name="Nowell W R."/>
        </authorList>
    </citation>
    <scope>NUCLEOTIDE SEQUENCE</scope>
</reference>
<dbReference type="InterPro" id="IPR051067">
    <property type="entry name" value="NHER"/>
</dbReference>
<dbReference type="PANTHER" id="PTHR14191:SF27">
    <property type="entry name" value="MICROTUBULE ASSOCIATED SERINE_THREONINE KINASE FAMILY MEMBER 4"/>
    <property type="match status" value="1"/>
</dbReference>
<dbReference type="PROSITE" id="PS50106">
    <property type="entry name" value="PDZ"/>
    <property type="match status" value="2"/>
</dbReference>
<accession>A0A814B118</accession>
<dbReference type="AlphaFoldDB" id="A0A814B118"/>
<evidence type="ECO:0000313" key="4">
    <source>
        <dbReference type="EMBL" id="CAF0920456.1"/>
    </source>
</evidence>
<evidence type="ECO:0000259" key="3">
    <source>
        <dbReference type="PROSITE" id="PS50106"/>
    </source>
</evidence>
<feature type="region of interest" description="Disordered" evidence="2">
    <location>
        <begin position="1"/>
        <end position="25"/>
    </location>
</feature>
<comment type="caution">
    <text evidence="4">The sequence shown here is derived from an EMBL/GenBank/DDBJ whole genome shotgun (WGS) entry which is preliminary data.</text>
</comment>
<dbReference type="Gene3D" id="2.30.42.10">
    <property type="match status" value="2"/>
</dbReference>
<protein>
    <recommendedName>
        <fullName evidence="3">PDZ domain-containing protein</fullName>
    </recommendedName>
</protein>
<evidence type="ECO:0000256" key="1">
    <source>
        <dbReference type="ARBA" id="ARBA00022737"/>
    </source>
</evidence>
<feature type="domain" description="PDZ" evidence="3">
    <location>
        <begin position="435"/>
        <end position="509"/>
    </location>
</feature>
<dbReference type="GO" id="GO:0043495">
    <property type="term" value="F:protein-membrane adaptor activity"/>
    <property type="evidence" value="ECO:0007669"/>
    <property type="project" value="TreeGrafter"/>
</dbReference>
<dbReference type="Proteomes" id="UP000663881">
    <property type="component" value="Unassembled WGS sequence"/>
</dbReference>
<sequence>MATSTHSNPVYYSLSSIPPTGQKSTTRTVVLERGPEHNGFGLYLAEDVPSGLYVVTVERNSPAANANIQPGDRVLAVNGQLVSSMTENPKDMVVKAAVNSQSFTLTVQSTDIFKTIDMPLTSSFLENNNNNTIKHLYENNLNKPQRPEKRTINATLDLESYLKSLFANENIQISPSATNNNEFLLTSNRHSASSKDSHSLPSRHFNTDSYKQESHRPHHHHRRRRQHHPKQPVLVTKETQTSANEGEDEDDDIQQQQSSHSSGYRQYPSHPTMGTSQRILRTHASNGSPESKSSRSKKIPQLAAKLSSPSSDDTIHDASQKSPSKSQHMADIVGAAIAAERNRGKPTSHDANIHEQTSSPEPTPVSGPNAVFSQEQNPPPPYTETADPEIPINDQGNGDGESYNVRNAQEDREPEAPAEPTFVAAPADRGEGLHEIHLHRSPDFQGFGFHLQFNKLYYLVHRVEEGSPADVGGLRGNDVILKINDQTTDKMTHAVFVQIVNASSEVVFIVQHIDAYIRSNPVPPRNPEVASAVSTAITEENEKRKGGGLSKALNKLASR</sequence>
<dbReference type="Pfam" id="PF00595">
    <property type="entry name" value="PDZ"/>
    <property type="match status" value="2"/>
</dbReference>
<dbReference type="SMART" id="SM00228">
    <property type="entry name" value="PDZ"/>
    <property type="match status" value="2"/>
</dbReference>
<dbReference type="EMBL" id="CAJNON010000074">
    <property type="protein sequence ID" value="CAF0920456.1"/>
    <property type="molecule type" value="Genomic_DNA"/>
</dbReference>
<name>A0A814B118_9BILA</name>
<feature type="compositionally biased region" description="Basic residues" evidence="2">
    <location>
        <begin position="216"/>
        <end position="230"/>
    </location>
</feature>
<dbReference type="PANTHER" id="PTHR14191">
    <property type="entry name" value="PDZ DOMAIN CONTAINING PROTEIN"/>
    <property type="match status" value="1"/>
</dbReference>
<dbReference type="GO" id="GO:0072659">
    <property type="term" value="P:protein localization to plasma membrane"/>
    <property type="evidence" value="ECO:0007669"/>
    <property type="project" value="TreeGrafter"/>
</dbReference>
<dbReference type="SUPFAM" id="SSF50156">
    <property type="entry name" value="PDZ domain-like"/>
    <property type="match status" value="2"/>
</dbReference>
<dbReference type="Proteomes" id="UP000663891">
    <property type="component" value="Unassembled WGS sequence"/>
</dbReference>
<feature type="compositionally biased region" description="Polar residues" evidence="2">
    <location>
        <begin position="272"/>
        <end position="291"/>
    </location>
</feature>
<evidence type="ECO:0000313" key="6">
    <source>
        <dbReference type="Proteomes" id="UP000663891"/>
    </source>
</evidence>
<dbReference type="InterPro" id="IPR001478">
    <property type="entry name" value="PDZ"/>
</dbReference>
<dbReference type="EMBL" id="CAJOAY010001837">
    <property type="protein sequence ID" value="CAF3892369.1"/>
    <property type="molecule type" value="Genomic_DNA"/>
</dbReference>
<gene>
    <name evidence="5" type="ORF">OKA104_LOCUS23728</name>
    <name evidence="4" type="ORF">VCS650_LOCUS10343</name>
</gene>
<dbReference type="OrthoDB" id="410721at2759"/>
<dbReference type="InterPro" id="IPR036034">
    <property type="entry name" value="PDZ_sf"/>
</dbReference>
<evidence type="ECO:0000256" key="2">
    <source>
        <dbReference type="SAM" id="MobiDB-lite"/>
    </source>
</evidence>
<keyword evidence="1" id="KW-0677">Repeat</keyword>
<feature type="domain" description="PDZ" evidence="3">
    <location>
        <begin position="28"/>
        <end position="109"/>
    </location>
</feature>